<dbReference type="EMBL" id="BAABFX010000048">
    <property type="protein sequence ID" value="GAA4402712.1"/>
    <property type="molecule type" value="Genomic_DNA"/>
</dbReference>
<dbReference type="InterPro" id="IPR004843">
    <property type="entry name" value="Calcineurin-like_PHP"/>
</dbReference>
<keyword evidence="4" id="KW-1185">Reference proteome</keyword>
<gene>
    <name evidence="3" type="ORF">GCM10023153_32030</name>
</gene>
<dbReference type="Gene3D" id="3.60.21.10">
    <property type="match status" value="1"/>
</dbReference>
<sequence length="708" mass="73772">MPARRGRPRTAVLSATVAVVALVGGWTWAAALQPGGFDARSETISALAASATPHRWVMTAALVVTGLAHVVTAWALGSAQRTGRAILAAGGVATLLVAAVPLPSRAESSAAHTAVATASVVLLGIWPWFAARQGGARVLTHRVARTAAVVLTASVATLALGLSSASFGLHERVVAALTVLWPLVTATGVWWWAGHRIGSRRVRQALGLLAVTVTCIAAGVIATTVAPATAHTRNYQATVTLDPDPTHLGQILATTAFGDLELGFSGVAPGIRSVPQVNASIADELSRPNVSLASLRPGPAELSEAIREVAVDVLLRFALGGLVLIGAVVGADALLRRRRPRLTLVVACGTGWVLATTLTAASLYATYQPQRQETFTSTGILGTLQRNQGILSDVEARATQVAPYLRNVIALSTALQQKYSAAPLEADTALRALLVSDIHGGNQYPLMRTIVQEESVDVVIDAGDLLNFGTVAEGEAAGIFSGIESLGVPYLFVRGNHDATSATDTAVLARLAQVPNVVLLEPTPGEYTEATIGGITISGFNDPRWFGDSGTGSPAKQVPAREAFVAAFGGRTASDVVVSHEPWALKGVEGGVLVNGHMHSTDLEGNRVQVGTFTGGGPVTHFVEQAPGEELVGQPSAFDVLTFGTNCRLATLTRYRYSNVIEGRPSYDGVQLVNGSRIDRREVDPERVCSRDEALTTATVLPASAPSP</sequence>
<dbReference type="RefSeq" id="WP_159901796.1">
    <property type="nucleotide sequence ID" value="NZ_BAABFX010000048.1"/>
</dbReference>
<dbReference type="CDD" id="cd00838">
    <property type="entry name" value="MPP_superfamily"/>
    <property type="match status" value="1"/>
</dbReference>
<feature type="transmembrane region" description="Helical" evidence="1">
    <location>
        <begin position="85"/>
        <end position="104"/>
    </location>
</feature>
<dbReference type="InterPro" id="IPR029052">
    <property type="entry name" value="Metallo-depent_PP-like"/>
</dbReference>
<feature type="transmembrane region" description="Helical" evidence="1">
    <location>
        <begin position="205"/>
        <end position="226"/>
    </location>
</feature>
<evidence type="ECO:0000259" key="2">
    <source>
        <dbReference type="Pfam" id="PF00149"/>
    </source>
</evidence>
<dbReference type="Pfam" id="PF06197">
    <property type="entry name" value="DUF998"/>
    <property type="match status" value="1"/>
</dbReference>
<dbReference type="SUPFAM" id="SSF56300">
    <property type="entry name" value="Metallo-dependent phosphatases"/>
    <property type="match status" value="1"/>
</dbReference>
<feature type="transmembrane region" description="Helical" evidence="1">
    <location>
        <begin position="342"/>
        <end position="367"/>
    </location>
</feature>
<keyword evidence="1" id="KW-0812">Transmembrane</keyword>
<evidence type="ECO:0000256" key="1">
    <source>
        <dbReference type="SAM" id="Phobius"/>
    </source>
</evidence>
<feature type="domain" description="Calcineurin-like phosphoesterase" evidence="2">
    <location>
        <begin position="431"/>
        <end position="503"/>
    </location>
</feature>
<comment type="caution">
    <text evidence="3">The sequence shown here is derived from an EMBL/GenBank/DDBJ whole genome shotgun (WGS) entry which is preliminary data.</text>
</comment>
<dbReference type="Pfam" id="PF00149">
    <property type="entry name" value="Metallophos"/>
    <property type="match status" value="1"/>
</dbReference>
<evidence type="ECO:0000313" key="3">
    <source>
        <dbReference type="EMBL" id="GAA4402712.1"/>
    </source>
</evidence>
<feature type="transmembrane region" description="Helical" evidence="1">
    <location>
        <begin position="313"/>
        <end position="335"/>
    </location>
</feature>
<proteinExistence type="predicted"/>
<dbReference type="Proteomes" id="UP001500390">
    <property type="component" value="Unassembled WGS sequence"/>
</dbReference>
<feature type="transmembrane region" description="Helical" evidence="1">
    <location>
        <begin position="110"/>
        <end position="131"/>
    </location>
</feature>
<protein>
    <recommendedName>
        <fullName evidence="2">Calcineurin-like phosphoesterase domain-containing protein</fullName>
    </recommendedName>
</protein>
<feature type="transmembrane region" description="Helical" evidence="1">
    <location>
        <begin position="173"/>
        <end position="193"/>
    </location>
</feature>
<feature type="transmembrane region" description="Helical" evidence="1">
    <location>
        <begin position="143"/>
        <end position="167"/>
    </location>
</feature>
<accession>A0ABP8K9A4</accession>
<feature type="transmembrane region" description="Helical" evidence="1">
    <location>
        <begin position="55"/>
        <end position="76"/>
    </location>
</feature>
<keyword evidence="1" id="KW-0472">Membrane</keyword>
<organism evidence="3 4">
    <name type="scientific">Ornithinibacter aureus</name>
    <dbReference type="NCBI Taxonomy" id="622664"/>
    <lineage>
        <taxon>Bacteria</taxon>
        <taxon>Bacillati</taxon>
        <taxon>Actinomycetota</taxon>
        <taxon>Actinomycetes</taxon>
        <taxon>Micrococcales</taxon>
        <taxon>Intrasporangiaceae</taxon>
        <taxon>Ornithinibacter</taxon>
    </lineage>
</organism>
<keyword evidence="1" id="KW-1133">Transmembrane helix</keyword>
<evidence type="ECO:0000313" key="4">
    <source>
        <dbReference type="Proteomes" id="UP001500390"/>
    </source>
</evidence>
<dbReference type="InterPro" id="IPR009339">
    <property type="entry name" value="DUF998"/>
</dbReference>
<name>A0ABP8K9A4_9MICO</name>
<reference evidence="4" key="1">
    <citation type="journal article" date="2019" name="Int. J. Syst. Evol. Microbiol.">
        <title>The Global Catalogue of Microorganisms (GCM) 10K type strain sequencing project: providing services to taxonomists for standard genome sequencing and annotation.</title>
        <authorList>
            <consortium name="The Broad Institute Genomics Platform"/>
            <consortium name="The Broad Institute Genome Sequencing Center for Infectious Disease"/>
            <person name="Wu L."/>
            <person name="Ma J."/>
        </authorList>
    </citation>
    <scope>NUCLEOTIDE SEQUENCE [LARGE SCALE GENOMIC DNA]</scope>
    <source>
        <strain evidence="4">JCM 17738</strain>
    </source>
</reference>